<accession>A0A812T6C9</accession>
<evidence type="ECO:0000256" key="3">
    <source>
        <dbReference type="ARBA" id="ARBA00010550"/>
    </source>
</evidence>
<feature type="non-terminal residue" evidence="13">
    <location>
        <position position="580"/>
    </location>
</feature>
<evidence type="ECO:0000256" key="4">
    <source>
        <dbReference type="ARBA" id="ARBA00022670"/>
    </source>
</evidence>
<dbReference type="GO" id="GO:0019867">
    <property type="term" value="C:outer membrane"/>
    <property type="evidence" value="ECO:0007669"/>
    <property type="project" value="InterPro"/>
</dbReference>
<evidence type="ECO:0000256" key="9">
    <source>
        <dbReference type="RuleBase" id="RU003651"/>
    </source>
</evidence>
<evidence type="ECO:0000256" key="7">
    <source>
        <dbReference type="ARBA" id="ARBA00022833"/>
    </source>
</evidence>
<keyword evidence="14" id="KW-1185">Reference proteome</keyword>
<comment type="caution">
    <text evidence="13">The sequence shown here is derived from an EMBL/GenBank/DDBJ whole genome shotgun (WGS) entry which is preliminary data.</text>
</comment>
<dbReference type="InterPro" id="IPR003593">
    <property type="entry name" value="AAA+_ATPase"/>
</dbReference>
<keyword evidence="9" id="KW-0547">Nucleotide-binding</keyword>
<evidence type="ECO:0000256" key="11">
    <source>
        <dbReference type="SAM" id="Phobius"/>
    </source>
</evidence>
<keyword evidence="6" id="KW-0378">Hydrolase</keyword>
<evidence type="ECO:0000313" key="13">
    <source>
        <dbReference type="EMBL" id="CAE7521291.1"/>
    </source>
</evidence>
<organism evidence="13 14">
    <name type="scientific">Symbiodinium necroappetens</name>
    <dbReference type="NCBI Taxonomy" id="1628268"/>
    <lineage>
        <taxon>Eukaryota</taxon>
        <taxon>Sar</taxon>
        <taxon>Alveolata</taxon>
        <taxon>Dinophyceae</taxon>
        <taxon>Suessiales</taxon>
        <taxon>Symbiodiniaceae</taxon>
        <taxon>Symbiodinium</taxon>
    </lineage>
</organism>
<keyword evidence="7" id="KW-0862">Zinc</keyword>
<keyword evidence="8" id="KW-0482">Metalloprotease</keyword>
<name>A0A812T6C9_9DINO</name>
<dbReference type="EMBL" id="CAJNJA010024053">
    <property type="protein sequence ID" value="CAE7521291.1"/>
    <property type="molecule type" value="Genomic_DNA"/>
</dbReference>
<dbReference type="GO" id="GO:0030163">
    <property type="term" value="P:protein catabolic process"/>
    <property type="evidence" value="ECO:0007669"/>
    <property type="project" value="TreeGrafter"/>
</dbReference>
<gene>
    <name evidence="13" type="primary">ftsH2</name>
    <name evidence="13" type="ORF">SNEC2469_LOCUS14916</name>
</gene>
<comment type="similarity">
    <text evidence="2">In the C-terminal section; belongs to the peptidase M41 family.</text>
</comment>
<feature type="transmembrane region" description="Helical" evidence="11">
    <location>
        <begin position="182"/>
        <end position="202"/>
    </location>
</feature>
<dbReference type="GO" id="GO:0046872">
    <property type="term" value="F:metal ion binding"/>
    <property type="evidence" value="ECO:0007669"/>
    <property type="project" value="UniProtKB-KW"/>
</dbReference>
<dbReference type="GO" id="GO:0004176">
    <property type="term" value="F:ATP-dependent peptidase activity"/>
    <property type="evidence" value="ECO:0007669"/>
    <property type="project" value="InterPro"/>
</dbReference>
<protein>
    <submittedName>
        <fullName evidence="13">FtsH2 protein</fullName>
    </submittedName>
</protein>
<dbReference type="Proteomes" id="UP000601435">
    <property type="component" value="Unassembled WGS sequence"/>
</dbReference>
<dbReference type="GO" id="GO:0006508">
    <property type="term" value="P:proteolysis"/>
    <property type="evidence" value="ECO:0007669"/>
    <property type="project" value="UniProtKB-KW"/>
</dbReference>
<feature type="domain" description="AAA+ ATPase" evidence="12">
    <location>
        <begin position="374"/>
        <end position="470"/>
    </location>
</feature>
<dbReference type="Pfam" id="PF17862">
    <property type="entry name" value="AAA_lid_3"/>
    <property type="match status" value="1"/>
</dbReference>
<comment type="similarity">
    <text evidence="3">In the N-terminal section; belongs to the AAA ATPase family.</text>
</comment>
<dbReference type="Pfam" id="PF00004">
    <property type="entry name" value="AAA"/>
    <property type="match status" value="1"/>
</dbReference>
<comment type="similarity">
    <text evidence="9">Belongs to the AAA ATPase family.</text>
</comment>
<dbReference type="GO" id="GO:0005524">
    <property type="term" value="F:ATP binding"/>
    <property type="evidence" value="ECO:0007669"/>
    <property type="project" value="UniProtKB-KW"/>
</dbReference>
<dbReference type="SUPFAM" id="SSF140990">
    <property type="entry name" value="FtsH protease domain-like"/>
    <property type="match status" value="1"/>
</dbReference>
<dbReference type="InterPro" id="IPR037219">
    <property type="entry name" value="Peptidase_M41-like"/>
</dbReference>
<evidence type="ECO:0000256" key="6">
    <source>
        <dbReference type="ARBA" id="ARBA00022801"/>
    </source>
</evidence>
<keyword evidence="4" id="KW-0645">Protease</keyword>
<comment type="cofactor">
    <cofactor evidence="1">
        <name>Zn(2+)</name>
        <dbReference type="ChEBI" id="CHEBI:29105"/>
    </cofactor>
</comment>
<evidence type="ECO:0000313" key="14">
    <source>
        <dbReference type="Proteomes" id="UP000601435"/>
    </source>
</evidence>
<dbReference type="PANTHER" id="PTHR23076:SF97">
    <property type="entry name" value="ATP-DEPENDENT ZINC METALLOPROTEASE YME1L1"/>
    <property type="match status" value="1"/>
</dbReference>
<dbReference type="Pfam" id="PF04390">
    <property type="entry name" value="LptE"/>
    <property type="match status" value="1"/>
</dbReference>
<dbReference type="InterPro" id="IPR041569">
    <property type="entry name" value="AAA_lid_3"/>
</dbReference>
<dbReference type="SUPFAM" id="SSF52540">
    <property type="entry name" value="P-loop containing nucleoside triphosphate hydrolases"/>
    <property type="match status" value="1"/>
</dbReference>
<dbReference type="GO" id="GO:0005886">
    <property type="term" value="C:plasma membrane"/>
    <property type="evidence" value="ECO:0007669"/>
    <property type="project" value="TreeGrafter"/>
</dbReference>
<sequence>MPFSGVYRDDIRTVSVPVFENETFAHGLEIELTDAIIKEIHARTPWRVDTSGGSTTRLSGRIVGADLKKSTTESRSGLVQELGVVVTVSFEWRDLRTDEILVARENFRGAETFVPALGAQERLETGQRATIDQLAREIVSELRSSLPRMGSENENRPPSPEKGPENKPGDGKNAPPQKVGRGAGWLVLLALALMLIVVFQSVGSQMRAVTWQTFVAYYNDESIDPATIEMTDRSVTATLKPEASTSGQAEKIQFKIPVGTKETVYADVKELTGGEFKTNNGPGFLTQILFSPLTFMLVLILLFWFLIFRGLRSAGGGGGMLGNFGKSRHRVLSKEQSGVTFKDVAGVTEAKDELSEVVEFLKHPKKFMRLGGRVPRGVLLVGPPGCGKTLLAKAIAGEADVPFFSISGSDFVEMFVGREQTLNAILVEMDGFDSSDQVIVIAATNRGDVLDPALTRPGRFDRSVSVSLPDYKGRFEILKVHAKKVKMSPEVDLMKIARGTPMFSGAELAAIINEAAIAATLANKDFVEHEDLEEARDKVRYGRSRKSRVIEEKERVATAYHEAGHAVLQMLNPDADPLHK</sequence>
<dbReference type="InterPro" id="IPR003959">
    <property type="entry name" value="ATPase_AAA_core"/>
</dbReference>
<proteinExistence type="inferred from homology"/>
<evidence type="ECO:0000256" key="10">
    <source>
        <dbReference type="SAM" id="MobiDB-lite"/>
    </source>
</evidence>
<dbReference type="InterPro" id="IPR003960">
    <property type="entry name" value="ATPase_AAA_CS"/>
</dbReference>
<evidence type="ECO:0000256" key="5">
    <source>
        <dbReference type="ARBA" id="ARBA00022723"/>
    </source>
</evidence>
<dbReference type="PANTHER" id="PTHR23076">
    <property type="entry name" value="METALLOPROTEASE M41 FTSH"/>
    <property type="match status" value="1"/>
</dbReference>
<dbReference type="GO" id="GO:0016887">
    <property type="term" value="F:ATP hydrolysis activity"/>
    <property type="evidence" value="ECO:0007669"/>
    <property type="project" value="InterPro"/>
</dbReference>
<evidence type="ECO:0000259" key="12">
    <source>
        <dbReference type="SMART" id="SM00382"/>
    </source>
</evidence>
<dbReference type="FunFam" id="1.10.8.60:FF:000001">
    <property type="entry name" value="ATP-dependent zinc metalloprotease FtsH"/>
    <property type="match status" value="1"/>
</dbReference>
<dbReference type="SMART" id="SM00382">
    <property type="entry name" value="AAA"/>
    <property type="match status" value="1"/>
</dbReference>
<feature type="region of interest" description="Disordered" evidence="10">
    <location>
        <begin position="142"/>
        <end position="177"/>
    </location>
</feature>
<dbReference type="OrthoDB" id="1413014at2759"/>
<dbReference type="GO" id="GO:0004222">
    <property type="term" value="F:metalloendopeptidase activity"/>
    <property type="evidence" value="ECO:0007669"/>
    <property type="project" value="InterPro"/>
</dbReference>
<reference evidence="13" key="1">
    <citation type="submission" date="2021-02" db="EMBL/GenBank/DDBJ databases">
        <authorList>
            <person name="Dougan E. K."/>
            <person name="Rhodes N."/>
            <person name="Thang M."/>
            <person name="Chan C."/>
        </authorList>
    </citation>
    <scope>NUCLEOTIDE SEQUENCE</scope>
</reference>
<dbReference type="InterPro" id="IPR007485">
    <property type="entry name" value="LPS_assembly_LptE"/>
</dbReference>
<keyword evidence="11" id="KW-0472">Membrane</keyword>
<keyword evidence="5" id="KW-0479">Metal-binding</keyword>
<dbReference type="Gene3D" id="3.40.50.300">
    <property type="entry name" value="P-loop containing nucleotide triphosphate hydrolases"/>
    <property type="match status" value="2"/>
</dbReference>
<keyword evidence="11" id="KW-1133">Transmembrane helix</keyword>
<dbReference type="AlphaFoldDB" id="A0A812T6C9"/>
<evidence type="ECO:0000256" key="1">
    <source>
        <dbReference type="ARBA" id="ARBA00001947"/>
    </source>
</evidence>
<keyword evidence="11" id="KW-0812">Transmembrane</keyword>
<dbReference type="Gene3D" id="1.20.58.760">
    <property type="entry name" value="Peptidase M41"/>
    <property type="match status" value="1"/>
</dbReference>
<dbReference type="Gene3D" id="1.10.8.60">
    <property type="match status" value="1"/>
</dbReference>
<evidence type="ECO:0000256" key="8">
    <source>
        <dbReference type="ARBA" id="ARBA00023049"/>
    </source>
</evidence>
<dbReference type="PROSITE" id="PS00674">
    <property type="entry name" value="AAA"/>
    <property type="match status" value="1"/>
</dbReference>
<keyword evidence="9" id="KW-0067">ATP-binding</keyword>
<feature type="transmembrane region" description="Helical" evidence="11">
    <location>
        <begin position="284"/>
        <end position="307"/>
    </location>
</feature>
<evidence type="ECO:0000256" key="2">
    <source>
        <dbReference type="ARBA" id="ARBA00010044"/>
    </source>
</evidence>
<dbReference type="InterPro" id="IPR027417">
    <property type="entry name" value="P-loop_NTPase"/>
</dbReference>